<dbReference type="AlphaFoldDB" id="A0AA37TDF3"/>
<feature type="signal peptide" evidence="1">
    <location>
        <begin position="1"/>
        <end position="22"/>
    </location>
</feature>
<dbReference type="EMBL" id="BSPL01000011">
    <property type="protein sequence ID" value="GLS69817.1"/>
    <property type="molecule type" value="Genomic_DNA"/>
</dbReference>
<dbReference type="Gene3D" id="1.20.90.10">
    <property type="entry name" value="Phospholipase A2 domain"/>
    <property type="match status" value="1"/>
</dbReference>
<keyword evidence="3" id="KW-1185">Reference proteome</keyword>
<protein>
    <recommendedName>
        <fullName evidence="4">Phospholipase A2 domain-containing protein</fullName>
    </recommendedName>
</protein>
<evidence type="ECO:0000256" key="1">
    <source>
        <dbReference type="SAM" id="SignalP"/>
    </source>
</evidence>
<keyword evidence="1" id="KW-0732">Signal</keyword>
<evidence type="ECO:0008006" key="4">
    <source>
        <dbReference type="Google" id="ProtNLM"/>
    </source>
</evidence>
<dbReference type="GO" id="GO:0050482">
    <property type="term" value="P:arachidonate secretion"/>
    <property type="evidence" value="ECO:0007669"/>
    <property type="project" value="InterPro"/>
</dbReference>
<dbReference type="GO" id="GO:0004623">
    <property type="term" value="F:phospholipase A2 activity"/>
    <property type="evidence" value="ECO:0007669"/>
    <property type="project" value="InterPro"/>
</dbReference>
<dbReference type="InterPro" id="IPR036444">
    <property type="entry name" value="PLipase_A2_dom_sf"/>
</dbReference>
<evidence type="ECO:0000313" key="3">
    <source>
        <dbReference type="Proteomes" id="UP001157440"/>
    </source>
</evidence>
<name>A0AA37TDF3_9HYPH</name>
<accession>A0AA37TDF3</accession>
<dbReference type="SUPFAM" id="SSF48619">
    <property type="entry name" value="Phospholipase A2, PLA2"/>
    <property type="match status" value="1"/>
</dbReference>
<sequence length="139" mass="14636">MRTRIAAFCLAAAGLSSPQAQAQELSSTPPLLVHGNYCGLGNRAPLPPVDALDRACARHDACTPAGGLPSRLCNLRLSREADLIARDPRRPDDVRAAAGFIAFSAATMPFDPAPRAVMVVAPGAAGPYVRQRAHVGYDY</sequence>
<dbReference type="CDD" id="cd00618">
    <property type="entry name" value="PLA2_like"/>
    <property type="match status" value="1"/>
</dbReference>
<comment type="caution">
    <text evidence="2">The sequence shown here is derived from an EMBL/GenBank/DDBJ whole genome shotgun (WGS) entry which is preliminary data.</text>
</comment>
<gene>
    <name evidence="2" type="ORF">GCM10007890_18300</name>
</gene>
<reference evidence="3" key="1">
    <citation type="journal article" date="2019" name="Int. J. Syst. Evol. Microbiol.">
        <title>The Global Catalogue of Microorganisms (GCM) 10K type strain sequencing project: providing services to taxonomists for standard genome sequencing and annotation.</title>
        <authorList>
            <consortium name="The Broad Institute Genomics Platform"/>
            <consortium name="The Broad Institute Genome Sequencing Center for Infectious Disease"/>
            <person name="Wu L."/>
            <person name="Ma J."/>
        </authorList>
    </citation>
    <scope>NUCLEOTIDE SEQUENCE [LARGE SCALE GENOMIC DNA]</scope>
    <source>
        <strain evidence="3">NBRC 103632</strain>
    </source>
</reference>
<evidence type="ECO:0000313" key="2">
    <source>
        <dbReference type="EMBL" id="GLS69817.1"/>
    </source>
</evidence>
<dbReference type="RefSeq" id="WP_238199525.1">
    <property type="nucleotide sequence ID" value="NZ_BPQZ01000039.1"/>
</dbReference>
<dbReference type="GO" id="GO:0006644">
    <property type="term" value="P:phospholipid metabolic process"/>
    <property type="evidence" value="ECO:0007669"/>
    <property type="project" value="InterPro"/>
</dbReference>
<dbReference type="Proteomes" id="UP001157440">
    <property type="component" value="Unassembled WGS sequence"/>
</dbReference>
<proteinExistence type="predicted"/>
<feature type="chain" id="PRO_5041316070" description="Phospholipase A2 domain-containing protein" evidence="1">
    <location>
        <begin position="23"/>
        <end position="139"/>
    </location>
</feature>
<organism evidence="2 3">
    <name type="scientific">Methylobacterium tardum</name>
    <dbReference type="NCBI Taxonomy" id="374432"/>
    <lineage>
        <taxon>Bacteria</taxon>
        <taxon>Pseudomonadati</taxon>
        <taxon>Pseudomonadota</taxon>
        <taxon>Alphaproteobacteria</taxon>
        <taxon>Hyphomicrobiales</taxon>
        <taxon>Methylobacteriaceae</taxon>
        <taxon>Methylobacterium</taxon>
    </lineage>
</organism>